<comment type="similarity">
    <text evidence="2 8">Belongs to the FBPase class 2 family.</text>
</comment>
<evidence type="ECO:0000256" key="9">
    <source>
        <dbReference type="PIRSR" id="PIRSR004532-1"/>
    </source>
</evidence>
<evidence type="ECO:0000256" key="2">
    <source>
        <dbReference type="ARBA" id="ARBA00008989"/>
    </source>
</evidence>
<reference evidence="10 11" key="1">
    <citation type="submission" date="2017-04" db="EMBL/GenBank/DDBJ databases">
        <authorList>
            <person name="Afonso C.L."/>
            <person name="Miller P.J."/>
            <person name="Scott M.A."/>
            <person name="Spackman E."/>
            <person name="Goraichik I."/>
            <person name="Dimitrov K.M."/>
            <person name="Suarez D.L."/>
            <person name="Swayne D.E."/>
        </authorList>
    </citation>
    <scope>NUCLEOTIDE SEQUENCE [LARGE SCALE GENOMIC DNA]</scope>
    <source>
        <strain evidence="10 11">11</strain>
    </source>
</reference>
<comment type="cofactor">
    <cofactor evidence="9">
        <name>Mn(2+)</name>
        <dbReference type="ChEBI" id="CHEBI:29035"/>
    </cofactor>
</comment>
<feature type="binding site" evidence="9">
    <location>
        <position position="213"/>
    </location>
    <ligand>
        <name>Mn(2+)</name>
        <dbReference type="ChEBI" id="CHEBI:29035"/>
        <label>2</label>
    </ligand>
</feature>
<dbReference type="FunFam" id="3.40.190.90:FF:000001">
    <property type="entry name" value="Fructose-1,6-bisphosphatase"/>
    <property type="match status" value="1"/>
</dbReference>
<dbReference type="GO" id="GO:0042132">
    <property type="term" value="F:fructose 1,6-bisphosphate 1-phosphatase activity"/>
    <property type="evidence" value="ECO:0007669"/>
    <property type="project" value="UniProtKB-EC"/>
</dbReference>
<keyword evidence="11" id="KW-1185">Reference proteome</keyword>
<dbReference type="GO" id="GO:0046872">
    <property type="term" value="F:metal ion binding"/>
    <property type="evidence" value="ECO:0007669"/>
    <property type="project" value="UniProtKB-KW"/>
</dbReference>
<keyword evidence="6 8" id="KW-0119">Carbohydrate metabolism</keyword>
<evidence type="ECO:0000256" key="5">
    <source>
        <dbReference type="ARBA" id="ARBA00023211"/>
    </source>
</evidence>
<evidence type="ECO:0000256" key="3">
    <source>
        <dbReference type="ARBA" id="ARBA00022723"/>
    </source>
</evidence>
<dbReference type="EMBL" id="FXAZ01000001">
    <property type="protein sequence ID" value="SMG23698.1"/>
    <property type="molecule type" value="Genomic_DNA"/>
</dbReference>
<dbReference type="GO" id="GO:0006071">
    <property type="term" value="P:glycerol metabolic process"/>
    <property type="evidence" value="ECO:0007669"/>
    <property type="project" value="InterPro"/>
</dbReference>
<dbReference type="RefSeq" id="WP_085493485.1">
    <property type="nucleotide sequence ID" value="NZ_FXAZ01000001.1"/>
</dbReference>
<dbReference type="AlphaFoldDB" id="A0A1X7J9P2"/>
<dbReference type="STRING" id="1852522.SAMN06295960_1333"/>
<dbReference type="InterPro" id="IPR004464">
    <property type="entry name" value="FBPase_class-2/SBPase"/>
</dbReference>
<dbReference type="Gene3D" id="3.30.540.10">
    <property type="entry name" value="Fructose-1,6-Bisphosphatase, subunit A, domain 1"/>
    <property type="match status" value="1"/>
</dbReference>
<gene>
    <name evidence="10" type="ORF">SAMN06295960_1333</name>
</gene>
<feature type="binding site" evidence="9">
    <location>
        <position position="57"/>
    </location>
    <ligand>
        <name>Mn(2+)</name>
        <dbReference type="ChEBI" id="CHEBI:29035"/>
        <label>1</label>
    </ligand>
</feature>
<accession>A0A1X7J9P2</accession>
<dbReference type="PANTHER" id="PTHR30447:SF0">
    <property type="entry name" value="FRUCTOSE-1,6-BISPHOSPHATASE 1 CLASS 2-RELATED"/>
    <property type="match status" value="1"/>
</dbReference>
<evidence type="ECO:0000256" key="8">
    <source>
        <dbReference type="PIRNR" id="PIRNR004532"/>
    </source>
</evidence>
<dbReference type="Pfam" id="PF03320">
    <property type="entry name" value="FBPase_glpX"/>
    <property type="match status" value="1"/>
</dbReference>
<dbReference type="PIRSF" id="PIRSF004532">
    <property type="entry name" value="GlpX"/>
    <property type="match status" value="1"/>
</dbReference>
<keyword evidence="4" id="KW-0378">Hydrolase</keyword>
<proteinExistence type="inferred from homology"/>
<evidence type="ECO:0000256" key="1">
    <source>
        <dbReference type="ARBA" id="ARBA00001273"/>
    </source>
</evidence>
<feature type="binding site" evidence="9">
    <location>
        <position position="85"/>
    </location>
    <ligand>
        <name>Mn(2+)</name>
        <dbReference type="ChEBI" id="CHEBI:29035"/>
        <label>2</label>
    </ligand>
</feature>
<keyword evidence="3 9" id="KW-0479">Metal-binding</keyword>
<protein>
    <recommendedName>
        <fullName evidence="8">Fructose-1,6-bisphosphatase</fullName>
    </recommendedName>
</protein>
<comment type="pathway">
    <text evidence="7">Carbohydrate biosynthesis.</text>
</comment>
<name>A0A1X7J9P2_9BACL</name>
<dbReference type="NCBIfam" id="TIGR00330">
    <property type="entry name" value="glpX"/>
    <property type="match status" value="1"/>
</dbReference>
<keyword evidence="5 9" id="KW-0464">Manganese</keyword>
<feature type="binding site" evidence="9">
    <location>
        <position position="33"/>
    </location>
    <ligand>
        <name>Mn(2+)</name>
        <dbReference type="ChEBI" id="CHEBI:29035"/>
        <label>1</label>
    </ligand>
</feature>
<comment type="catalytic activity">
    <reaction evidence="1">
        <text>beta-D-fructose 1,6-bisphosphate + H2O = beta-D-fructose 6-phosphate + phosphate</text>
        <dbReference type="Rhea" id="RHEA:11064"/>
        <dbReference type="ChEBI" id="CHEBI:15377"/>
        <dbReference type="ChEBI" id="CHEBI:32966"/>
        <dbReference type="ChEBI" id="CHEBI:43474"/>
        <dbReference type="ChEBI" id="CHEBI:57634"/>
        <dbReference type="EC" id="3.1.3.11"/>
    </reaction>
</comment>
<dbReference type="OrthoDB" id="9779353at2"/>
<evidence type="ECO:0000256" key="4">
    <source>
        <dbReference type="ARBA" id="ARBA00022801"/>
    </source>
</evidence>
<evidence type="ECO:0000313" key="11">
    <source>
        <dbReference type="Proteomes" id="UP000193834"/>
    </source>
</evidence>
<dbReference type="GO" id="GO:0005829">
    <property type="term" value="C:cytosol"/>
    <property type="evidence" value="ECO:0007669"/>
    <property type="project" value="TreeGrafter"/>
</dbReference>
<dbReference type="Gene3D" id="3.40.190.90">
    <property type="match status" value="1"/>
</dbReference>
<evidence type="ECO:0000313" key="10">
    <source>
        <dbReference type="EMBL" id="SMG23698.1"/>
    </source>
</evidence>
<sequence length="322" mass="34420">MDRKLALEIVRITEAGAIASSAWIGRGDKHGADEAATSAMRKMLDSVPIKGTVVIGEGEMDEAPMLYIGEQVGSGFGPAVDLAVDPLEGTESVANGSNHGMSVIAIAERGSLLHAPDMYMKKLAVGAALAGKLSLDDPIDLTLNKAARILNKPLAELTVMILNRSRHQDIIEVLRNHGVRIRLLEHGDVSGAMVTAIPEQGVDMYIGSGGAPEGVLAAAGLRCLGGELQGRLWVTSDEERRRCEWMGISNPDQLLCMEDMVGTGDVIFAATGITDSDLLRGVRVLPGERIESHSVMMRAKTGTIRYLQSVHMMPRHLKQALG</sequence>
<dbReference type="Proteomes" id="UP000193834">
    <property type="component" value="Unassembled WGS sequence"/>
</dbReference>
<dbReference type="PANTHER" id="PTHR30447">
    <property type="entry name" value="FRUCTOSE-1,6-BISPHOSPHATASE CLASS 2"/>
    <property type="match status" value="1"/>
</dbReference>
<feature type="binding site" evidence="9">
    <location>
        <position position="88"/>
    </location>
    <ligand>
        <name>Mn(2+)</name>
        <dbReference type="ChEBI" id="CHEBI:29035"/>
        <label>2</label>
    </ligand>
</feature>
<organism evidence="10 11">
    <name type="scientific">Paenibacillus aquistagni</name>
    <dbReference type="NCBI Taxonomy" id="1852522"/>
    <lineage>
        <taxon>Bacteria</taxon>
        <taxon>Bacillati</taxon>
        <taxon>Bacillota</taxon>
        <taxon>Bacilli</taxon>
        <taxon>Bacillales</taxon>
        <taxon>Paenibacillaceae</taxon>
        <taxon>Paenibacillus</taxon>
    </lineage>
</organism>
<evidence type="ECO:0000256" key="6">
    <source>
        <dbReference type="ARBA" id="ARBA00023277"/>
    </source>
</evidence>
<dbReference type="CDD" id="cd01516">
    <property type="entry name" value="FBPase_glpX"/>
    <property type="match status" value="1"/>
</dbReference>
<dbReference type="GO" id="GO:0006094">
    <property type="term" value="P:gluconeogenesis"/>
    <property type="evidence" value="ECO:0007669"/>
    <property type="project" value="InterPro"/>
</dbReference>
<evidence type="ECO:0000256" key="7">
    <source>
        <dbReference type="ARBA" id="ARBA00024331"/>
    </source>
</evidence>
<dbReference type="SUPFAM" id="SSF56655">
    <property type="entry name" value="Carbohydrate phosphatase"/>
    <property type="match status" value="1"/>
</dbReference>
<dbReference type="GO" id="GO:0030388">
    <property type="term" value="P:fructose 1,6-bisphosphate metabolic process"/>
    <property type="evidence" value="ECO:0007669"/>
    <property type="project" value="TreeGrafter"/>
</dbReference>